<sequence length="107" mass="11300">MSKSTALPFPLSLPSPAGATTGVTSSSLSQRGEHIGVALRSISNGNDRLLLLLPPSGFPPEELSSSISQIRFTEAQSEFGFSAHTNITQSVGPQNQRSKLFSPESDN</sequence>
<protein>
    <submittedName>
        <fullName evidence="2">Uncharacterized protein</fullName>
    </submittedName>
</protein>
<feature type="region of interest" description="Disordered" evidence="1">
    <location>
        <begin position="1"/>
        <end position="29"/>
    </location>
</feature>
<proteinExistence type="predicted"/>
<evidence type="ECO:0000256" key="1">
    <source>
        <dbReference type="SAM" id="MobiDB-lite"/>
    </source>
</evidence>
<feature type="compositionally biased region" description="Polar residues" evidence="1">
    <location>
        <begin position="85"/>
        <end position="99"/>
    </location>
</feature>
<dbReference type="EMBL" id="GGEC01004588">
    <property type="protein sequence ID" value="MBW85071.1"/>
    <property type="molecule type" value="Transcribed_RNA"/>
</dbReference>
<feature type="region of interest" description="Disordered" evidence="1">
    <location>
        <begin position="85"/>
        <end position="107"/>
    </location>
</feature>
<evidence type="ECO:0000313" key="2">
    <source>
        <dbReference type="EMBL" id="MBW85071.1"/>
    </source>
</evidence>
<feature type="compositionally biased region" description="Low complexity" evidence="1">
    <location>
        <begin position="1"/>
        <end position="19"/>
    </location>
</feature>
<name>A0A2P2IV17_RHIMU</name>
<reference evidence="2" key="1">
    <citation type="submission" date="2018-02" db="EMBL/GenBank/DDBJ databases">
        <title>Rhizophora mucronata_Transcriptome.</title>
        <authorList>
            <person name="Meera S.P."/>
            <person name="Sreeshan A."/>
            <person name="Augustine A."/>
        </authorList>
    </citation>
    <scope>NUCLEOTIDE SEQUENCE</scope>
    <source>
        <tissue evidence="2">Leaf</tissue>
    </source>
</reference>
<organism evidence="2">
    <name type="scientific">Rhizophora mucronata</name>
    <name type="common">Asiatic mangrove</name>
    <dbReference type="NCBI Taxonomy" id="61149"/>
    <lineage>
        <taxon>Eukaryota</taxon>
        <taxon>Viridiplantae</taxon>
        <taxon>Streptophyta</taxon>
        <taxon>Embryophyta</taxon>
        <taxon>Tracheophyta</taxon>
        <taxon>Spermatophyta</taxon>
        <taxon>Magnoliopsida</taxon>
        <taxon>eudicotyledons</taxon>
        <taxon>Gunneridae</taxon>
        <taxon>Pentapetalae</taxon>
        <taxon>rosids</taxon>
        <taxon>fabids</taxon>
        <taxon>Malpighiales</taxon>
        <taxon>Rhizophoraceae</taxon>
        <taxon>Rhizophora</taxon>
    </lineage>
</organism>
<dbReference type="AlphaFoldDB" id="A0A2P2IV17"/>
<accession>A0A2P2IV17</accession>